<keyword evidence="2" id="KW-1185">Reference proteome</keyword>
<evidence type="ECO:0000313" key="2">
    <source>
        <dbReference type="Proteomes" id="UP001523219"/>
    </source>
</evidence>
<dbReference type="EMBL" id="JAMWMR010000006">
    <property type="protein sequence ID" value="MCN9241159.1"/>
    <property type="molecule type" value="Genomic_DNA"/>
</dbReference>
<sequence>MTSEVCDWLHRLRKDDRMTARLVGQAIQALVEEGPALGRPLVDRLKGAELHNLKELRPGSSRASEVRVLFAFDPQRNAVLLVAGDKAGQWSRWYQWAIPVAEARYAEWLDHLARRQEEGEE</sequence>
<dbReference type="RefSeq" id="WP_252424224.1">
    <property type="nucleotide sequence ID" value="NZ_JAMWMR010000006.1"/>
</dbReference>
<comment type="caution">
    <text evidence="1">The sequence shown here is derived from an EMBL/GenBank/DDBJ whole genome shotgun (WGS) entry which is preliminary data.</text>
</comment>
<organism evidence="1 2">
    <name type="scientific">Streptomyces macrolidinus</name>
    <dbReference type="NCBI Taxonomy" id="2952607"/>
    <lineage>
        <taxon>Bacteria</taxon>
        <taxon>Bacillati</taxon>
        <taxon>Actinomycetota</taxon>
        <taxon>Actinomycetes</taxon>
        <taxon>Kitasatosporales</taxon>
        <taxon>Streptomycetaceae</taxon>
        <taxon>Streptomyces</taxon>
    </lineage>
</organism>
<dbReference type="Pfam" id="PF05973">
    <property type="entry name" value="Gp49"/>
    <property type="match status" value="1"/>
</dbReference>
<accession>A0ABT0ZBK7</accession>
<dbReference type="Proteomes" id="UP001523219">
    <property type="component" value="Unassembled WGS sequence"/>
</dbReference>
<gene>
    <name evidence="1" type="ORF">NGF19_10205</name>
</gene>
<reference evidence="1 2" key="1">
    <citation type="submission" date="2022-05" db="EMBL/GenBank/DDBJ databases">
        <title>Streptomyces sp. nov. RY43-2 isolated from soil of a peat swamp forest.</title>
        <authorList>
            <person name="Kanchanasin P."/>
            <person name="Tanasupawat S."/>
            <person name="Phongsopitanun W."/>
        </authorList>
    </citation>
    <scope>NUCLEOTIDE SEQUENCE [LARGE SCALE GENOMIC DNA]</scope>
    <source>
        <strain evidence="1 2">RY43-2</strain>
    </source>
</reference>
<evidence type="ECO:0000313" key="1">
    <source>
        <dbReference type="EMBL" id="MCN9241159.1"/>
    </source>
</evidence>
<proteinExistence type="predicted"/>
<name>A0ABT0ZBK7_9ACTN</name>
<dbReference type="InterPro" id="IPR009241">
    <property type="entry name" value="HigB-like"/>
</dbReference>
<protein>
    <submittedName>
        <fullName evidence="1">Type II toxin-antitoxin system RelE/ParE family toxin</fullName>
    </submittedName>
</protein>